<dbReference type="GO" id="GO:0055085">
    <property type="term" value="P:transmembrane transport"/>
    <property type="evidence" value="ECO:0007669"/>
    <property type="project" value="InterPro"/>
</dbReference>
<evidence type="ECO:0000256" key="7">
    <source>
        <dbReference type="RuleBase" id="RU363032"/>
    </source>
</evidence>
<accession>A0A516GI45</accession>
<gene>
    <name evidence="9" type="ORF">FNV33_03670</name>
</gene>
<evidence type="ECO:0000256" key="1">
    <source>
        <dbReference type="ARBA" id="ARBA00004651"/>
    </source>
</evidence>
<evidence type="ECO:0000256" key="5">
    <source>
        <dbReference type="ARBA" id="ARBA00022989"/>
    </source>
</evidence>
<feature type="domain" description="ABC transmembrane type-1" evidence="8">
    <location>
        <begin position="95"/>
        <end position="306"/>
    </location>
</feature>
<name>A0A516GI45_9LACT</name>
<feature type="transmembrane region" description="Helical" evidence="7">
    <location>
        <begin position="131"/>
        <end position="155"/>
    </location>
</feature>
<feature type="transmembrane region" description="Helical" evidence="7">
    <location>
        <begin position="183"/>
        <end position="206"/>
    </location>
</feature>
<reference evidence="9 10" key="1">
    <citation type="submission" date="2019-07" db="EMBL/GenBank/DDBJ databases">
        <title>Genome assembly of a nasal isolate of Dolosigranulum pigrum from a chronic sinusitis patient.</title>
        <authorList>
            <person name="Baig S."/>
            <person name="Overballe-Petersen S."/>
            <person name="Kaspar U."/>
            <person name="Rendboe A."/>
            <person name="de Man T."/>
            <person name="Liu C."/>
            <person name="Price L.B."/>
            <person name="Stegger M."/>
            <person name="Becker K."/>
            <person name="Skytt Andersen P."/>
        </authorList>
    </citation>
    <scope>NUCLEOTIDE SEQUENCE [LARGE SCALE GENOMIC DNA]</scope>
    <source>
        <strain evidence="9 10">83VPs-KB5</strain>
    </source>
</reference>
<organism evidence="9 10">
    <name type="scientific">Dolosigranulum pigrum</name>
    <dbReference type="NCBI Taxonomy" id="29394"/>
    <lineage>
        <taxon>Bacteria</taxon>
        <taxon>Bacillati</taxon>
        <taxon>Bacillota</taxon>
        <taxon>Bacilli</taxon>
        <taxon>Lactobacillales</taxon>
        <taxon>Carnobacteriaceae</taxon>
        <taxon>Dolosigranulum</taxon>
    </lineage>
</organism>
<dbReference type="RefSeq" id="WP_143333294.1">
    <property type="nucleotide sequence ID" value="NZ_CP041626.1"/>
</dbReference>
<evidence type="ECO:0000313" key="9">
    <source>
        <dbReference type="EMBL" id="QDO91194.1"/>
    </source>
</evidence>
<protein>
    <submittedName>
        <fullName evidence="9">ABC transporter permease</fullName>
    </submittedName>
</protein>
<dbReference type="PANTHER" id="PTHR30465">
    <property type="entry name" value="INNER MEMBRANE ABC TRANSPORTER"/>
    <property type="match status" value="1"/>
</dbReference>
<feature type="transmembrane region" description="Helical" evidence="7">
    <location>
        <begin position="99"/>
        <end position="119"/>
    </location>
</feature>
<evidence type="ECO:0000313" key="10">
    <source>
        <dbReference type="Proteomes" id="UP000315953"/>
    </source>
</evidence>
<dbReference type="Proteomes" id="UP000315953">
    <property type="component" value="Chromosome"/>
</dbReference>
<evidence type="ECO:0000256" key="3">
    <source>
        <dbReference type="ARBA" id="ARBA00022475"/>
    </source>
</evidence>
<dbReference type="PANTHER" id="PTHR30465:SF0">
    <property type="entry name" value="OLIGOPEPTIDE TRANSPORT SYSTEM PERMEASE PROTEIN APPB"/>
    <property type="match status" value="1"/>
</dbReference>
<comment type="subcellular location">
    <subcellularLocation>
        <location evidence="1 7">Cell membrane</location>
        <topology evidence="1 7">Multi-pass membrane protein</topology>
    </subcellularLocation>
</comment>
<dbReference type="SUPFAM" id="SSF161098">
    <property type="entry name" value="MetI-like"/>
    <property type="match status" value="1"/>
</dbReference>
<keyword evidence="6 7" id="KW-0472">Membrane</keyword>
<dbReference type="InterPro" id="IPR000515">
    <property type="entry name" value="MetI-like"/>
</dbReference>
<dbReference type="Pfam" id="PF00528">
    <property type="entry name" value="BPD_transp_1"/>
    <property type="match status" value="1"/>
</dbReference>
<evidence type="ECO:0000256" key="4">
    <source>
        <dbReference type="ARBA" id="ARBA00022692"/>
    </source>
</evidence>
<dbReference type="PROSITE" id="PS50928">
    <property type="entry name" value="ABC_TM1"/>
    <property type="match status" value="1"/>
</dbReference>
<feature type="transmembrane region" description="Helical" evidence="7">
    <location>
        <begin position="241"/>
        <end position="267"/>
    </location>
</feature>
<comment type="similarity">
    <text evidence="7">Belongs to the binding-protein-dependent transport system permease family.</text>
</comment>
<keyword evidence="5 7" id="KW-1133">Transmembrane helix</keyword>
<keyword evidence="4 7" id="KW-0812">Transmembrane</keyword>
<sequence>MWKTVVRRLLIMIPQILLLSILVFVVAEFMPGDALTGLIDPNIDPARLEELREQMGLNDPLPVRYFDWITNALKGDFGRSFTYKVPVSRIIGARAINSIRLGFVSLFFAYAIALPFGLLSGRYDDSWFDRFVLLYNYISYAIPTFVLALLMLFIFGYQLDWFPTGGTVDIRLEPGTWAYYKDMIYRLILPGFTGGVLGTVGVTQILRSEVIDAKSRDYVRTARSKGVPIGKVYSKHIFRNAFLPIASSIGFVIVGLLSGSIFIEQIFTYSGMGTLFLGSINGRDYPVVITLVLLYGVISIISSLISDIIMSLVDPRIRID</sequence>
<dbReference type="InterPro" id="IPR035906">
    <property type="entry name" value="MetI-like_sf"/>
</dbReference>
<proteinExistence type="inferred from homology"/>
<dbReference type="NCBIfam" id="NF045472">
    <property type="entry name" value="Opp4B"/>
    <property type="match status" value="1"/>
</dbReference>
<dbReference type="EMBL" id="CP041626">
    <property type="protein sequence ID" value="QDO91194.1"/>
    <property type="molecule type" value="Genomic_DNA"/>
</dbReference>
<feature type="transmembrane region" description="Helical" evidence="7">
    <location>
        <begin position="287"/>
        <end position="313"/>
    </location>
</feature>
<evidence type="ECO:0000259" key="8">
    <source>
        <dbReference type="PROSITE" id="PS50928"/>
    </source>
</evidence>
<dbReference type="Pfam" id="PF19300">
    <property type="entry name" value="BPD_transp_1_N"/>
    <property type="match status" value="1"/>
</dbReference>
<dbReference type="InterPro" id="IPR045621">
    <property type="entry name" value="BPD_transp_1_N"/>
</dbReference>
<keyword evidence="2 7" id="KW-0813">Transport</keyword>
<dbReference type="AlphaFoldDB" id="A0A516GI45"/>
<keyword evidence="3" id="KW-1003">Cell membrane</keyword>
<dbReference type="CDD" id="cd06261">
    <property type="entry name" value="TM_PBP2"/>
    <property type="match status" value="1"/>
</dbReference>
<feature type="transmembrane region" description="Helical" evidence="7">
    <location>
        <begin position="9"/>
        <end position="27"/>
    </location>
</feature>
<evidence type="ECO:0000256" key="2">
    <source>
        <dbReference type="ARBA" id="ARBA00022448"/>
    </source>
</evidence>
<evidence type="ECO:0000256" key="6">
    <source>
        <dbReference type="ARBA" id="ARBA00023136"/>
    </source>
</evidence>
<dbReference type="GO" id="GO:0005886">
    <property type="term" value="C:plasma membrane"/>
    <property type="evidence" value="ECO:0007669"/>
    <property type="project" value="UniProtKB-SubCell"/>
</dbReference>
<dbReference type="KEGG" id="dpm:FNV33_03670"/>
<dbReference type="Gene3D" id="1.10.3720.10">
    <property type="entry name" value="MetI-like"/>
    <property type="match status" value="1"/>
</dbReference>